<keyword evidence="2" id="KW-1185">Reference proteome</keyword>
<proteinExistence type="predicted"/>
<reference evidence="1" key="1">
    <citation type="submission" date="2020-07" db="EMBL/GenBank/DDBJ databases">
        <title>Multicomponent nature underlies the extraordinary mechanical properties of spider dragline silk.</title>
        <authorList>
            <person name="Kono N."/>
            <person name="Nakamura H."/>
            <person name="Mori M."/>
            <person name="Yoshida Y."/>
            <person name="Ohtoshi R."/>
            <person name="Malay A.D."/>
            <person name="Moran D.A.P."/>
            <person name="Tomita M."/>
            <person name="Numata K."/>
            <person name="Arakawa K."/>
        </authorList>
    </citation>
    <scope>NUCLEOTIDE SEQUENCE</scope>
</reference>
<dbReference type="AlphaFoldDB" id="A0A8X6L2V6"/>
<evidence type="ECO:0000313" key="2">
    <source>
        <dbReference type="Proteomes" id="UP000887116"/>
    </source>
</evidence>
<name>A0A8X6L2V6_TRICU</name>
<dbReference type="EMBL" id="BMAO01034025">
    <property type="protein sequence ID" value="GFQ93471.1"/>
    <property type="molecule type" value="Genomic_DNA"/>
</dbReference>
<dbReference type="Proteomes" id="UP000887116">
    <property type="component" value="Unassembled WGS sequence"/>
</dbReference>
<accession>A0A8X6L2V6</accession>
<organism evidence="1 2">
    <name type="scientific">Trichonephila clavata</name>
    <name type="common">Joro spider</name>
    <name type="synonym">Nephila clavata</name>
    <dbReference type="NCBI Taxonomy" id="2740835"/>
    <lineage>
        <taxon>Eukaryota</taxon>
        <taxon>Metazoa</taxon>
        <taxon>Ecdysozoa</taxon>
        <taxon>Arthropoda</taxon>
        <taxon>Chelicerata</taxon>
        <taxon>Arachnida</taxon>
        <taxon>Araneae</taxon>
        <taxon>Araneomorphae</taxon>
        <taxon>Entelegynae</taxon>
        <taxon>Araneoidea</taxon>
        <taxon>Nephilidae</taxon>
        <taxon>Trichonephila</taxon>
    </lineage>
</organism>
<gene>
    <name evidence="1" type="ORF">TNCT_729251</name>
</gene>
<evidence type="ECO:0000313" key="1">
    <source>
        <dbReference type="EMBL" id="GFQ93471.1"/>
    </source>
</evidence>
<sequence>MRNALHFSGCLDQKLGHISHCLDTIKCTYSAALQRLFGPKASSYQSLSDTIKCTYSAALQRLFGPKAWSYQSLPGHHQVYLTVLHFSGCLDQKLGHISHCLDTIKCTYSAALQRLFGPKAWSYQSLLTHQVYLQC</sequence>
<protein>
    <submittedName>
        <fullName evidence="1">Uncharacterized protein</fullName>
    </submittedName>
</protein>
<comment type="caution">
    <text evidence="1">The sequence shown here is derived from an EMBL/GenBank/DDBJ whole genome shotgun (WGS) entry which is preliminary data.</text>
</comment>